<evidence type="ECO:0000259" key="1">
    <source>
        <dbReference type="Pfam" id="PF05699"/>
    </source>
</evidence>
<organism evidence="2 3">
    <name type="scientific">Necator americanus</name>
    <name type="common">Human hookworm</name>
    <dbReference type="NCBI Taxonomy" id="51031"/>
    <lineage>
        <taxon>Eukaryota</taxon>
        <taxon>Metazoa</taxon>
        <taxon>Ecdysozoa</taxon>
        <taxon>Nematoda</taxon>
        <taxon>Chromadorea</taxon>
        <taxon>Rhabditida</taxon>
        <taxon>Rhabditina</taxon>
        <taxon>Rhabditomorpha</taxon>
        <taxon>Strongyloidea</taxon>
        <taxon>Ancylostomatidae</taxon>
        <taxon>Bunostominae</taxon>
        <taxon>Necator</taxon>
    </lineage>
</organism>
<dbReference type="GO" id="GO:0046983">
    <property type="term" value="F:protein dimerization activity"/>
    <property type="evidence" value="ECO:0007669"/>
    <property type="project" value="InterPro"/>
</dbReference>
<evidence type="ECO:0000313" key="2">
    <source>
        <dbReference type="EMBL" id="ETN75057.1"/>
    </source>
</evidence>
<dbReference type="AlphaFoldDB" id="W2T247"/>
<feature type="non-terminal residue" evidence="2">
    <location>
        <position position="1"/>
    </location>
</feature>
<proteinExistence type="predicted"/>
<protein>
    <recommendedName>
        <fullName evidence="1">HAT C-terminal dimerisation domain-containing protein</fullName>
    </recommendedName>
</protein>
<dbReference type="InterPro" id="IPR008906">
    <property type="entry name" value="HATC_C_dom"/>
</dbReference>
<dbReference type="Pfam" id="PF05699">
    <property type="entry name" value="Dimer_Tnp_hAT"/>
    <property type="match status" value="1"/>
</dbReference>
<accession>W2T247</accession>
<gene>
    <name evidence="2" type="ORF">NECAME_12515</name>
</gene>
<sequence>LHSRHPPTSSTLGVDALLASVLSSSPDSLPLYSDLLQQAQRLQQDRNSQPMRDRITEAALSSYFDELLSGSPADALLSPLRSFGNPLQTPLVFWQGCMQRCPTLAGLALELLSIPTTTLTASSLLSLRGTSPFQKPDPIPILSHLDKPERLDRNLLLRFNRNFIHKAY</sequence>
<evidence type="ECO:0000313" key="3">
    <source>
        <dbReference type="Proteomes" id="UP000053676"/>
    </source>
</evidence>
<reference evidence="3" key="1">
    <citation type="journal article" date="2014" name="Nat. Genet.">
        <title>Genome of the human hookworm Necator americanus.</title>
        <authorList>
            <person name="Tang Y.T."/>
            <person name="Gao X."/>
            <person name="Rosa B.A."/>
            <person name="Abubucker S."/>
            <person name="Hallsworth-Pepin K."/>
            <person name="Martin J."/>
            <person name="Tyagi R."/>
            <person name="Heizer E."/>
            <person name="Zhang X."/>
            <person name="Bhonagiri-Palsikar V."/>
            <person name="Minx P."/>
            <person name="Warren W.C."/>
            <person name="Wang Q."/>
            <person name="Zhan B."/>
            <person name="Hotez P.J."/>
            <person name="Sternberg P.W."/>
            <person name="Dougall A."/>
            <person name="Gaze S.T."/>
            <person name="Mulvenna J."/>
            <person name="Sotillo J."/>
            <person name="Ranganathan S."/>
            <person name="Rabelo E.M."/>
            <person name="Wilson R.K."/>
            <person name="Felgner P.L."/>
            <person name="Bethony J."/>
            <person name="Hawdon J.M."/>
            <person name="Gasser R.B."/>
            <person name="Loukas A."/>
            <person name="Mitreva M."/>
        </authorList>
    </citation>
    <scope>NUCLEOTIDE SEQUENCE [LARGE SCALE GENOMIC DNA]</scope>
</reference>
<keyword evidence="3" id="KW-1185">Reference proteome</keyword>
<dbReference type="OMA" id="NSQPMRD"/>
<feature type="domain" description="HAT C-terminal dimerisation" evidence="1">
    <location>
        <begin position="89"/>
        <end position="128"/>
    </location>
</feature>
<dbReference type="EMBL" id="KI660314">
    <property type="protein sequence ID" value="ETN75057.1"/>
    <property type="molecule type" value="Genomic_DNA"/>
</dbReference>
<name>W2T247_NECAM</name>
<dbReference type="KEGG" id="nai:NECAME_12515"/>
<dbReference type="Proteomes" id="UP000053676">
    <property type="component" value="Unassembled WGS sequence"/>
</dbReference>
<dbReference type="OrthoDB" id="5857487at2759"/>